<evidence type="ECO:0000313" key="20">
    <source>
        <dbReference type="Ensembl" id="ENSVKKP00000019429.1"/>
    </source>
</evidence>
<dbReference type="GO" id="GO:0005737">
    <property type="term" value="C:cytoplasm"/>
    <property type="evidence" value="ECO:0007669"/>
    <property type="project" value="TreeGrafter"/>
</dbReference>
<evidence type="ECO:0000256" key="1">
    <source>
        <dbReference type="ARBA" id="ARBA00001946"/>
    </source>
</evidence>
<keyword evidence="15" id="KW-0744">Spermatogenesis</keyword>
<dbReference type="GO" id="GO:0007283">
    <property type="term" value="P:spermatogenesis"/>
    <property type="evidence" value="ECO:0007669"/>
    <property type="project" value="UniProtKB-KW"/>
</dbReference>
<accession>A0A8D2LBQ7</accession>
<dbReference type="GO" id="GO:0000226">
    <property type="term" value="P:microtubule cytoskeleton organization"/>
    <property type="evidence" value="ECO:0007669"/>
    <property type="project" value="TreeGrafter"/>
</dbReference>
<evidence type="ECO:0000256" key="17">
    <source>
        <dbReference type="ARBA" id="ARBA00048679"/>
    </source>
</evidence>
<feature type="compositionally biased region" description="Basic and acidic residues" evidence="18">
    <location>
        <begin position="343"/>
        <end position="357"/>
    </location>
</feature>
<evidence type="ECO:0000256" key="16">
    <source>
        <dbReference type="ARBA" id="ARBA00047899"/>
    </source>
</evidence>
<feature type="region of interest" description="Disordered" evidence="18">
    <location>
        <begin position="321"/>
        <end position="357"/>
    </location>
</feature>
<reference evidence="20" key="1">
    <citation type="submission" date="2025-08" db="UniProtKB">
        <authorList>
            <consortium name="Ensembl"/>
        </authorList>
    </citation>
    <scope>IDENTIFICATION</scope>
</reference>
<evidence type="ECO:0000256" key="8">
    <source>
        <dbReference type="ARBA" id="ARBA00022723"/>
    </source>
</evidence>
<comment type="similarity">
    <text evidence="2">Belongs to the protein kinase superfamily. CAMK Ser/Thr protein kinase family.</text>
</comment>
<evidence type="ECO:0000256" key="10">
    <source>
        <dbReference type="ARBA" id="ARBA00022777"/>
    </source>
</evidence>
<dbReference type="AlphaFoldDB" id="A0A8D2LBQ7"/>
<evidence type="ECO:0000256" key="13">
    <source>
        <dbReference type="ARBA" id="ARBA00022842"/>
    </source>
</evidence>
<evidence type="ECO:0000256" key="6">
    <source>
        <dbReference type="ARBA" id="ARBA00022553"/>
    </source>
</evidence>
<keyword evidence="8" id="KW-0479">Metal-binding</keyword>
<keyword evidence="14" id="KW-0832">Ubl conjugation</keyword>
<dbReference type="PANTHER" id="PTHR24346:SF102">
    <property type="entry name" value="TESTIS-SPECIFIC SERINE_THREONINE-PROTEIN KINASE 1"/>
    <property type="match status" value="1"/>
</dbReference>
<sequence>MDDAAVLKKKGYILGGILGESSFAKVKSAYSERLKFNVAVKITDRRKVPTEFLEKFLPRELEILSTVNHCSIIKIYEIFETSGKVYIVMELAVQGDLLEFIKSNRGLPEEVARRMFRQLCCAVKYCHDLDVVHRDLKCDNVLLDKDMNVKLSDFGFSKRCFRDGNGKIIPSQTFCGSAAYAAPEVIQGIPYHPKVYDMWSLGVILYVMVSGYMPYDDSNVKRMLRLQKEHRVLFPEYLSIECKDLIFRMLQPDVSHRLRIEDVLNHVWVQGKRLNSSLAQPQGEFERCTCRVMTKCCHDSNWLKAAGEFTWRVSWHGRRVGGGSGSTVAPEGKGAAAESSEDPEARARPRRAEGGAL</sequence>
<keyword evidence="4" id="KW-0217">Developmental protein</keyword>
<evidence type="ECO:0000256" key="3">
    <source>
        <dbReference type="ARBA" id="ARBA00012513"/>
    </source>
</evidence>
<evidence type="ECO:0000256" key="11">
    <source>
        <dbReference type="ARBA" id="ARBA00022782"/>
    </source>
</evidence>
<evidence type="ECO:0000256" key="9">
    <source>
        <dbReference type="ARBA" id="ARBA00022741"/>
    </source>
</evidence>
<evidence type="ECO:0000259" key="19">
    <source>
        <dbReference type="PROSITE" id="PS50011"/>
    </source>
</evidence>
<comment type="catalytic activity">
    <reaction evidence="16">
        <text>L-threonyl-[protein] + ATP = O-phospho-L-threonyl-[protein] + ADP + H(+)</text>
        <dbReference type="Rhea" id="RHEA:46608"/>
        <dbReference type="Rhea" id="RHEA-COMP:11060"/>
        <dbReference type="Rhea" id="RHEA-COMP:11605"/>
        <dbReference type="ChEBI" id="CHEBI:15378"/>
        <dbReference type="ChEBI" id="CHEBI:30013"/>
        <dbReference type="ChEBI" id="CHEBI:30616"/>
        <dbReference type="ChEBI" id="CHEBI:61977"/>
        <dbReference type="ChEBI" id="CHEBI:456216"/>
        <dbReference type="EC" id="2.7.11.1"/>
    </reaction>
</comment>
<keyword evidence="13" id="KW-0460">Magnesium</keyword>
<reference evidence="20" key="2">
    <citation type="submission" date="2025-09" db="UniProtKB">
        <authorList>
            <consortium name="Ensembl"/>
        </authorList>
    </citation>
    <scope>IDENTIFICATION</scope>
</reference>
<keyword evidence="12" id="KW-0067">ATP-binding</keyword>
<dbReference type="SUPFAM" id="SSF56112">
    <property type="entry name" value="Protein kinase-like (PK-like)"/>
    <property type="match status" value="1"/>
</dbReference>
<dbReference type="SMART" id="SM00220">
    <property type="entry name" value="S_TKc"/>
    <property type="match status" value="1"/>
</dbReference>
<evidence type="ECO:0000256" key="5">
    <source>
        <dbReference type="ARBA" id="ARBA00022527"/>
    </source>
</evidence>
<dbReference type="GO" id="GO:0000287">
    <property type="term" value="F:magnesium ion binding"/>
    <property type="evidence" value="ECO:0007669"/>
    <property type="project" value="UniProtKB-ARBA"/>
</dbReference>
<comment type="cofactor">
    <cofactor evidence="1">
        <name>Mg(2+)</name>
        <dbReference type="ChEBI" id="CHEBI:18420"/>
    </cofactor>
</comment>
<dbReference type="OMA" id="CENIMLD"/>
<name>A0A8D2LBQ7_VARKO</name>
<dbReference type="PROSITE" id="PS00108">
    <property type="entry name" value="PROTEIN_KINASE_ST"/>
    <property type="match status" value="1"/>
</dbReference>
<dbReference type="GO" id="GO:0035556">
    <property type="term" value="P:intracellular signal transduction"/>
    <property type="evidence" value="ECO:0007669"/>
    <property type="project" value="TreeGrafter"/>
</dbReference>
<dbReference type="GO" id="GO:0030154">
    <property type="term" value="P:cell differentiation"/>
    <property type="evidence" value="ECO:0007669"/>
    <property type="project" value="UniProtKB-KW"/>
</dbReference>
<dbReference type="InterPro" id="IPR011009">
    <property type="entry name" value="Kinase-like_dom_sf"/>
</dbReference>
<dbReference type="GO" id="GO:0050321">
    <property type="term" value="F:tau-protein kinase activity"/>
    <property type="evidence" value="ECO:0007669"/>
    <property type="project" value="TreeGrafter"/>
</dbReference>
<protein>
    <recommendedName>
        <fullName evidence="3">non-specific serine/threonine protein kinase</fullName>
        <ecNumber evidence="3">2.7.11.1</ecNumber>
    </recommendedName>
</protein>
<dbReference type="FunFam" id="1.10.510.10:FF:000658">
    <property type="entry name" value="Protein CBG12184"/>
    <property type="match status" value="1"/>
</dbReference>
<keyword evidence="5" id="KW-0723">Serine/threonine-protein kinase</keyword>
<proteinExistence type="inferred from homology"/>
<evidence type="ECO:0000256" key="14">
    <source>
        <dbReference type="ARBA" id="ARBA00022843"/>
    </source>
</evidence>
<dbReference type="InterPro" id="IPR008271">
    <property type="entry name" value="Ser/Thr_kinase_AS"/>
</dbReference>
<dbReference type="Proteomes" id="UP000694545">
    <property type="component" value="Unplaced"/>
</dbReference>
<dbReference type="Ensembl" id="ENSVKKT00000019907.1">
    <property type="protein sequence ID" value="ENSVKKP00000019429.1"/>
    <property type="gene ID" value="ENSVKKG00000013175.1"/>
</dbReference>
<evidence type="ECO:0000256" key="12">
    <source>
        <dbReference type="ARBA" id="ARBA00022840"/>
    </source>
</evidence>
<keyword evidence="7" id="KW-0808">Transferase</keyword>
<comment type="catalytic activity">
    <reaction evidence="17">
        <text>L-seryl-[protein] + ATP = O-phospho-L-seryl-[protein] + ADP + H(+)</text>
        <dbReference type="Rhea" id="RHEA:17989"/>
        <dbReference type="Rhea" id="RHEA-COMP:9863"/>
        <dbReference type="Rhea" id="RHEA-COMP:11604"/>
        <dbReference type="ChEBI" id="CHEBI:15378"/>
        <dbReference type="ChEBI" id="CHEBI:29999"/>
        <dbReference type="ChEBI" id="CHEBI:30616"/>
        <dbReference type="ChEBI" id="CHEBI:83421"/>
        <dbReference type="ChEBI" id="CHEBI:456216"/>
        <dbReference type="EC" id="2.7.11.1"/>
    </reaction>
</comment>
<feature type="domain" description="Protein kinase" evidence="19">
    <location>
        <begin position="12"/>
        <end position="269"/>
    </location>
</feature>
<keyword evidence="10" id="KW-0418">Kinase</keyword>
<evidence type="ECO:0000256" key="4">
    <source>
        <dbReference type="ARBA" id="ARBA00022473"/>
    </source>
</evidence>
<dbReference type="Pfam" id="PF00069">
    <property type="entry name" value="Pkinase"/>
    <property type="match status" value="1"/>
</dbReference>
<dbReference type="Gene3D" id="1.10.510.10">
    <property type="entry name" value="Transferase(Phosphotransferase) domain 1"/>
    <property type="match status" value="1"/>
</dbReference>
<evidence type="ECO:0000256" key="15">
    <source>
        <dbReference type="ARBA" id="ARBA00022871"/>
    </source>
</evidence>
<organism evidence="20 21">
    <name type="scientific">Varanus komodoensis</name>
    <name type="common">Komodo dragon</name>
    <dbReference type="NCBI Taxonomy" id="61221"/>
    <lineage>
        <taxon>Eukaryota</taxon>
        <taxon>Metazoa</taxon>
        <taxon>Chordata</taxon>
        <taxon>Craniata</taxon>
        <taxon>Vertebrata</taxon>
        <taxon>Euteleostomi</taxon>
        <taxon>Lepidosauria</taxon>
        <taxon>Squamata</taxon>
        <taxon>Bifurcata</taxon>
        <taxon>Unidentata</taxon>
        <taxon>Episquamata</taxon>
        <taxon>Toxicofera</taxon>
        <taxon>Anguimorpha</taxon>
        <taxon>Paleoanguimorpha</taxon>
        <taxon>Varanoidea</taxon>
        <taxon>Varanidae</taxon>
        <taxon>Varanus</taxon>
    </lineage>
</organism>
<evidence type="ECO:0000256" key="7">
    <source>
        <dbReference type="ARBA" id="ARBA00022679"/>
    </source>
</evidence>
<keyword evidence="6" id="KW-0597">Phosphoprotein</keyword>
<evidence type="ECO:0000256" key="2">
    <source>
        <dbReference type="ARBA" id="ARBA00006692"/>
    </source>
</evidence>
<keyword evidence="9" id="KW-0547">Nucleotide-binding</keyword>
<dbReference type="PROSITE" id="PS50011">
    <property type="entry name" value="PROTEIN_KINASE_DOM"/>
    <property type="match status" value="1"/>
</dbReference>
<dbReference type="EC" id="2.7.11.1" evidence="3"/>
<evidence type="ECO:0000256" key="18">
    <source>
        <dbReference type="SAM" id="MobiDB-lite"/>
    </source>
</evidence>
<evidence type="ECO:0000313" key="21">
    <source>
        <dbReference type="Proteomes" id="UP000694545"/>
    </source>
</evidence>
<dbReference type="GO" id="GO:0005524">
    <property type="term" value="F:ATP binding"/>
    <property type="evidence" value="ECO:0007669"/>
    <property type="project" value="UniProtKB-KW"/>
</dbReference>
<keyword evidence="21" id="KW-1185">Reference proteome</keyword>
<keyword evidence="11" id="KW-0221">Differentiation</keyword>
<dbReference type="InterPro" id="IPR000719">
    <property type="entry name" value="Prot_kinase_dom"/>
</dbReference>
<dbReference type="PANTHER" id="PTHR24346">
    <property type="entry name" value="MAP/MICROTUBULE AFFINITY-REGULATING KINASE"/>
    <property type="match status" value="1"/>
</dbReference>